<name>A0A0R0AI07_9GAMM</name>
<dbReference type="PRINTS" id="PR00040">
    <property type="entry name" value="HTHMERR"/>
</dbReference>
<keyword evidence="4" id="KW-1185">Reference proteome</keyword>
<dbReference type="InterPro" id="IPR009061">
    <property type="entry name" value="DNA-bd_dom_put_sf"/>
</dbReference>
<proteinExistence type="predicted"/>
<keyword evidence="1" id="KW-0238">DNA-binding</keyword>
<dbReference type="PROSITE" id="PS50937">
    <property type="entry name" value="HTH_MERR_2"/>
    <property type="match status" value="1"/>
</dbReference>
<dbReference type="Proteomes" id="UP000051802">
    <property type="component" value="Unassembled WGS sequence"/>
</dbReference>
<sequence length="80" mass="8864">MKIGQLARAVGCNAQSIRHYESLGLLPPSQRTPTGHRRYGEEDLARLLRVRRARRQGLSLTEIRALLWTEAAPAGDDGQG</sequence>
<dbReference type="AlphaFoldDB" id="A0A0R0AI07"/>
<dbReference type="EMBL" id="LLXU01000098">
    <property type="protein sequence ID" value="KRG40440.1"/>
    <property type="molecule type" value="Genomic_DNA"/>
</dbReference>
<gene>
    <name evidence="3" type="ORF">ARC20_01475</name>
</gene>
<dbReference type="InterPro" id="IPR000551">
    <property type="entry name" value="MerR-type_HTH_dom"/>
</dbReference>
<evidence type="ECO:0000256" key="1">
    <source>
        <dbReference type="ARBA" id="ARBA00023125"/>
    </source>
</evidence>
<evidence type="ECO:0000259" key="2">
    <source>
        <dbReference type="PROSITE" id="PS50937"/>
    </source>
</evidence>
<dbReference type="SMART" id="SM00422">
    <property type="entry name" value="HTH_MERR"/>
    <property type="match status" value="1"/>
</dbReference>
<evidence type="ECO:0000313" key="4">
    <source>
        <dbReference type="Proteomes" id="UP000051802"/>
    </source>
</evidence>
<feature type="domain" description="HTH merR-type" evidence="2">
    <location>
        <begin position="1"/>
        <end position="69"/>
    </location>
</feature>
<dbReference type="PANTHER" id="PTHR30204">
    <property type="entry name" value="REDOX-CYCLING DRUG-SENSING TRANSCRIPTIONAL ACTIVATOR SOXR"/>
    <property type="match status" value="1"/>
</dbReference>
<organism evidence="3 4">
    <name type="scientific">Stenotrophomonas panacihumi</name>
    <dbReference type="NCBI Taxonomy" id="676599"/>
    <lineage>
        <taxon>Bacteria</taxon>
        <taxon>Pseudomonadati</taxon>
        <taxon>Pseudomonadota</taxon>
        <taxon>Gammaproteobacteria</taxon>
        <taxon>Lysobacterales</taxon>
        <taxon>Lysobacteraceae</taxon>
        <taxon>Stenotrophomonas</taxon>
    </lineage>
</organism>
<protein>
    <recommendedName>
        <fullName evidence="2">HTH merR-type domain-containing protein</fullName>
    </recommendedName>
</protein>
<dbReference type="PROSITE" id="PS00552">
    <property type="entry name" value="HTH_MERR_1"/>
    <property type="match status" value="1"/>
</dbReference>
<dbReference type="STRING" id="676599.ARC20_01475"/>
<evidence type="ECO:0000313" key="3">
    <source>
        <dbReference type="EMBL" id="KRG40440.1"/>
    </source>
</evidence>
<dbReference type="Pfam" id="PF13411">
    <property type="entry name" value="MerR_1"/>
    <property type="match status" value="1"/>
</dbReference>
<dbReference type="GO" id="GO:0003677">
    <property type="term" value="F:DNA binding"/>
    <property type="evidence" value="ECO:0007669"/>
    <property type="project" value="UniProtKB-KW"/>
</dbReference>
<reference evidence="3 4" key="1">
    <citation type="submission" date="2015-10" db="EMBL/GenBank/DDBJ databases">
        <title>Genome sequencing and analysis of members of genus Stenotrophomonas.</title>
        <authorList>
            <person name="Patil P.P."/>
            <person name="Midha S."/>
            <person name="Patil P.B."/>
        </authorList>
    </citation>
    <scope>NUCLEOTIDE SEQUENCE [LARGE SCALE GENOMIC DNA]</scope>
    <source>
        <strain evidence="3 4">JCM 16536</strain>
    </source>
</reference>
<dbReference type="InterPro" id="IPR047057">
    <property type="entry name" value="MerR_fam"/>
</dbReference>
<dbReference type="RefSeq" id="WP_057647809.1">
    <property type="nucleotide sequence ID" value="NZ_LLXU01000098.1"/>
</dbReference>
<dbReference type="GO" id="GO:0003700">
    <property type="term" value="F:DNA-binding transcription factor activity"/>
    <property type="evidence" value="ECO:0007669"/>
    <property type="project" value="InterPro"/>
</dbReference>
<comment type="caution">
    <text evidence="3">The sequence shown here is derived from an EMBL/GenBank/DDBJ whole genome shotgun (WGS) entry which is preliminary data.</text>
</comment>
<dbReference type="Gene3D" id="1.10.1660.10">
    <property type="match status" value="1"/>
</dbReference>
<dbReference type="OrthoDB" id="9808480at2"/>
<dbReference type="PANTHER" id="PTHR30204:SF93">
    <property type="entry name" value="HTH MERR-TYPE DOMAIN-CONTAINING PROTEIN"/>
    <property type="match status" value="1"/>
</dbReference>
<accession>A0A0R0AI07</accession>
<dbReference type="SUPFAM" id="SSF46955">
    <property type="entry name" value="Putative DNA-binding domain"/>
    <property type="match status" value="1"/>
</dbReference>